<name>A0AAU9F3C0_9BACT</name>
<dbReference type="EMBL" id="AP028679">
    <property type="protein sequence ID" value="BEQ17038.1"/>
    <property type="molecule type" value="Genomic_DNA"/>
</dbReference>
<sequence>MASFWAGLAAVMGLGVIVAAMLNQFHLVPYHFSAWQGAGTLAALYLLGQLLRSRTVAQSQNPLLAWLSRAHGALVLLLGLALIATLPALWWGIIKQLASGAIKPG</sequence>
<accession>A0AAU9F3C0</accession>
<dbReference type="RefSeq" id="WP_338603721.1">
    <property type="nucleotide sequence ID" value="NZ_AP028679.1"/>
</dbReference>
<feature type="transmembrane region" description="Helical" evidence="1">
    <location>
        <begin position="29"/>
        <end position="51"/>
    </location>
</feature>
<reference evidence="3" key="1">
    <citation type="journal article" date="2023" name="Arch. Microbiol.">
        <title>Desulfoferula mesophilus gen. nov. sp. nov., a mesophilic sulfate-reducing bacterium isolated from a brackish lake sediment.</title>
        <authorList>
            <person name="Watanabe T."/>
            <person name="Yabe T."/>
            <person name="Tsuji J.M."/>
            <person name="Fukui M."/>
        </authorList>
    </citation>
    <scope>NUCLEOTIDE SEQUENCE [LARGE SCALE GENOMIC DNA]</scope>
    <source>
        <strain evidence="3">12FAK</strain>
    </source>
</reference>
<keyword evidence="3" id="KW-1185">Reference proteome</keyword>
<feature type="transmembrane region" description="Helical" evidence="1">
    <location>
        <begin position="72"/>
        <end position="94"/>
    </location>
</feature>
<dbReference type="KEGG" id="dmp:FAK_41040"/>
<gene>
    <name evidence="2" type="ORF">FAK_41040</name>
</gene>
<dbReference type="Proteomes" id="UP001366166">
    <property type="component" value="Chromosome"/>
</dbReference>
<evidence type="ECO:0000313" key="3">
    <source>
        <dbReference type="Proteomes" id="UP001366166"/>
    </source>
</evidence>
<protein>
    <submittedName>
        <fullName evidence="2">Uncharacterized protein</fullName>
    </submittedName>
</protein>
<proteinExistence type="predicted"/>
<keyword evidence="1" id="KW-0812">Transmembrane</keyword>
<evidence type="ECO:0000256" key="1">
    <source>
        <dbReference type="SAM" id="Phobius"/>
    </source>
</evidence>
<keyword evidence="1" id="KW-1133">Transmembrane helix</keyword>
<keyword evidence="1" id="KW-0472">Membrane</keyword>
<dbReference type="AlphaFoldDB" id="A0AAU9F3C0"/>
<evidence type="ECO:0000313" key="2">
    <source>
        <dbReference type="EMBL" id="BEQ17038.1"/>
    </source>
</evidence>
<organism evidence="2 3">
    <name type="scientific">Desulfoferula mesophila</name>
    <dbReference type="NCBI Taxonomy" id="3058419"/>
    <lineage>
        <taxon>Bacteria</taxon>
        <taxon>Pseudomonadati</taxon>
        <taxon>Thermodesulfobacteriota</taxon>
        <taxon>Desulfarculia</taxon>
        <taxon>Desulfarculales</taxon>
        <taxon>Desulfarculaceae</taxon>
        <taxon>Desulfoferula</taxon>
    </lineage>
</organism>